<feature type="disulfide bond" description="Redox-active" evidence="9">
    <location>
        <begin position="42"/>
        <end position="47"/>
    </location>
</feature>
<evidence type="ECO:0000256" key="5">
    <source>
        <dbReference type="ARBA" id="ARBA00023002"/>
    </source>
</evidence>
<evidence type="ECO:0000256" key="10">
    <source>
        <dbReference type="RuleBase" id="RU003691"/>
    </source>
</evidence>
<dbReference type="EMBL" id="LDYG01000046">
    <property type="protein sequence ID" value="KUP04893.1"/>
    <property type="molecule type" value="Genomic_DNA"/>
</dbReference>
<evidence type="ECO:0000259" key="12">
    <source>
        <dbReference type="Pfam" id="PF07992"/>
    </source>
</evidence>
<accession>A0A147K5I0</accession>
<dbReference type="FunFam" id="3.30.390.30:FF:000001">
    <property type="entry name" value="Dihydrolipoyl dehydrogenase"/>
    <property type="match status" value="1"/>
</dbReference>
<evidence type="ECO:0000256" key="1">
    <source>
        <dbReference type="ARBA" id="ARBA00007532"/>
    </source>
</evidence>
<dbReference type="Gene3D" id="3.50.50.60">
    <property type="entry name" value="FAD/NAD(P)-binding domain"/>
    <property type="match status" value="2"/>
</dbReference>
<gene>
    <name evidence="13" type="ORF">Q75_13740</name>
</gene>
<dbReference type="PIRSF" id="PIRSF000350">
    <property type="entry name" value="Mercury_reductase_MerA"/>
    <property type="match status" value="1"/>
</dbReference>
<dbReference type="Gene3D" id="3.30.390.30">
    <property type="match status" value="1"/>
</dbReference>
<feature type="binding site" evidence="8">
    <location>
        <position position="265"/>
    </location>
    <ligand>
        <name>NAD(+)</name>
        <dbReference type="ChEBI" id="CHEBI:57540"/>
    </ligand>
</feature>
<comment type="similarity">
    <text evidence="1 10">Belongs to the class-I pyridine nucleotide-disulfide oxidoreductase family.</text>
</comment>
<organism evidence="13 14">
    <name type="scientific">Bacillus coahuilensis p1.1.43</name>
    <dbReference type="NCBI Taxonomy" id="1150625"/>
    <lineage>
        <taxon>Bacteria</taxon>
        <taxon>Bacillati</taxon>
        <taxon>Bacillota</taxon>
        <taxon>Bacilli</taxon>
        <taxon>Bacillales</taxon>
        <taxon>Bacillaceae</taxon>
        <taxon>Bacillus</taxon>
    </lineage>
</organism>
<evidence type="ECO:0000256" key="7">
    <source>
        <dbReference type="ARBA" id="ARBA00023284"/>
    </source>
</evidence>
<dbReference type="SUPFAM" id="SSF55424">
    <property type="entry name" value="FAD/NAD-linked reductases, dimerisation (C-terminal) domain"/>
    <property type="match status" value="1"/>
</dbReference>
<dbReference type="Proteomes" id="UP000074108">
    <property type="component" value="Unassembled WGS sequence"/>
</dbReference>
<keyword evidence="6" id="KW-1015">Disulfide bond</keyword>
<proteinExistence type="inferred from homology"/>
<keyword evidence="3 8" id="KW-0274">FAD</keyword>
<keyword evidence="5 10" id="KW-0560">Oxidoreductase</keyword>
<dbReference type="InterPro" id="IPR023753">
    <property type="entry name" value="FAD/NAD-binding_dom"/>
</dbReference>
<evidence type="ECO:0000256" key="2">
    <source>
        <dbReference type="ARBA" id="ARBA00022630"/>
    </source>
</evidence>
<feature type="binding site" evidence="8">
    <location>
        <begin position="139"/>
        <end position="141"/>
    </location>
    <ligand>
        <name>FAD</name>
        <dbReference type="ChEBI" id="CHEBI:57692"/>
    </ligand>
</feature>
<keyword evidence="14" id="KW-1185">Reference proteome</keyword>
<feature type="domain" description="Pyridine nucleotide-disulphide oxidoreductase dimerisation" evidence="11">
    <location>
        <begin position="342"/>
        <end position="448"/>
    </location>
</feature>
<dbReference type="InterPro" id="IPR036188">
    <property type="entry name" value="FAD/NAD-bd_sf"/>
</dbReference>
<evidence type="ECO:0000256" key="8">
    <source>
        <dbReference type="PIRSR" id="PIRSR000350-3"/>
    </source>
</evidence>
<evidence type="ECO:0000256" key="9">
    <source>
        <dbReference type="PIRSR" id="PIRSR000350-4"/>
    </source>
</evidence>
<dbReference type="PANTHER" id="PTHR43014:SF2">
    <property type="entry name" value="MERCURIC REDUCTASE"/>
    <property type="match status" value="1"/>
</dbReference>
<feature type="binding site" evidence="8">
    <location>
        <begin position="176"/>
        <end position="183"/>
    </location>
    <ligand>
        <name>NAD(+)</name>
        <dbReference type="ChEBI" id="CHEBI:57540"/>
    </ligand>
</feature>
<feature type="binding site" evidence="8">
    <location>
        <position position="114"/>
    </location>
    <ligand>
        <name>FAD</name>
        <dbReference type="ChEBI" id="CHEBI:57692"/>
    </ligand>
</feature>
<dbReference type="InterPro" id="IPR012999">
    <property type="entry name" value="Pyr_OxRdtase_I_AS"/>
</dbReference>
<dbReference type="InterPro" id="IPR004099">
    <property type="entry name" value="Pyr_nucl-diS_OxRdtase_dimer"/>
</dbReference>
<comment type="cofactor">
    <cofactor evidence="8">
        <name>FAD</name>
        <dbReference type="ChEBI" id="CHEBI:57692"/>
    </cofactor>
    <text evidence="8">Binds 1 FAD per subunit.</text>
</comment>
<dbReference type="PROSITE" id="PS00076">
    <property type="entry name" value="PYRIDINE_REDOX_1"/>
    <property type="match status" value="1"/>
</dbReference>
<keyword evidence="2 10" id="KW-0285">Flavoprotein</keyword>
<name>A0A147K5I0_9BACI</name>
<dbReference type="GO" id="GO:0003955">
    <property type="term" value="F:NAD(P)H dehydrogenase (quinone) activity"/>
    <property type="evidence" value="ECO:0007669"/>
    <property type="project" value="TreeGrafter"/>
</dbReference>
<feature type="domain" description="FAD/NAD(P)-binding" evidence="12">
    <location>
        <begin position="4"/>
        <end position="321"/>
    </location>
</feature>
<evidence type="ECO:0000256" key="3">
    <source>
        <dbReference type="ARBA" id="ARBA00022827"/>
    </source>
</evidence>
<evidence type="ECO:0000256" key="4">
    <source>
        <dbReference type="ARBA" id="ARBA00022857"/>
    </source>
</evidence>
<dbReference type="GO" id="GO:0050660">
    <property type="term" value="F:flavin adenine dinucleotide binding"/>
    <property type="evidence" value="ECO:0007669"/>
    <property type="project" value="TreeGrafter"/>
</dbReference>
<dbReference type="GO" id="GO:0016668">
    <property type="term" value="F:oxidoreductase activity, acting on a sulfur group of donors, NAD(P) as acceptor"/>
    <property type="evidence" value="ECO:0007669"/>
    <property type="project" value="InterPro"/>
</dbReference>
<dbReference type="RefSeq" id="WP_010170397.1">
    <property type="nucleotide sequence ID" value="NZ_LDYG01000046.1"/>
</dbReference>
<reference evidence="13 14" key="1">
    <citation type="journal article" date="2016" name="Front. Microbiol.">
        <title>Microevolution Analysis of Bacillus coahuilensis Unveils Differences in Phosphorus Acquisition Strategies and Their Regulation.</title>
        <authorList>
            <person name="Gomez-Lunar Z."/>
            <person name="Hernandez-Gonzalez I."/>
            <person name="Rodriguez-Torres M.D."/>
            <person name="Souza V."/>
            <person name="Olmedo-Alvarez G."/>
        </authorList>
    </citation>
    <scope>NUCLEOTIDE SEQUENCE [LARGE SCALE GENOMIC DNA]</scope>
    <source>
        <strain evidence="14">p1.1.43</strain>
    </source>
</reference>
<keyword evidence="4" id="KW-0521">NADP</keyword>
<feature type="binding site" evidence="8">
    <location>
        <position position="306"/>
    </location>
    <ligand>
        <name>FAD</name>
        <dbReference type="ChEBI" id="CHEBI:57692"/>
    </ligand>
</feature>
<feature type="binding site" evidence="8">
    <location>
        <position position="51"/>
    </location>
    <ligand>
        <name>FAD</name>
        <dbReference type="ChEBI" id="CHEBI:57692"/>
    </ligand>
</feature>
<evidence type="ECO:0000259" key="11">
    <source>
        <dbReference type="Pfam" id="PF02852"/>
    </source>
</evidence>
<keyword evidence="7 10" id="KW-0676">Redox-active center</keyword>
<dbReference type="Pfam" id="PF02852">
    <property type="entry name" value="Pyr_redox_dim"/>
    <property type="match status" value="1"/>
</dbReference>
<keyword evidence="8" id="KW-0520">NAD</keyword>
<dbReference type="PATRIC" id="fig|1150625.3.peg.2882"/>
<dbReference type="OrthoDB" id="9800167at2"/>
<dbReference type="SUPFAM" id="SSF51905">
    <property type="entry name" value="FAD/NAD(P)-binding domain"/>
    <property type="match status" value="1"/>
</dbReference>
<evidence type="ECO:0000313" key="14">
    <source>
        <dbReference type="Proteomes" id="UP000074108"/>
    </source>
</evidence>
<keyword evidence="8" id="KW-0547">Nucleotide-binding</keyword>
<dbReference type="STRING" id="1150625.Q75_13740"/>
<sequence>MKRYDVVILGGGAGGLTVASGAASLGAKVALIEKSDRLGGDCLHFGCVPSKALIEAANEINYSSVLSQYGFDVSGRATFSHVKERVKAAISTIQHHDSEDRFEKMGVDVFFGVGEFVDEHHYLLKDGQSLYGKRFVIATGSRPIVPPIKGIDNVQFETNETIFDLEDVPSKMIFIGGGPIGLELAQAFSRMGTETVVVDRSDDILSKEDGEIQQLATEFLQKDIDFILGVDVKEVKQEGATKTVIYEEQGVTKEISGDALFLGVGRAPNTDGFGLEEIGVKLDKRGHIQVNDKLQSSHSHIYGIGDTNGQFPFTHAAGMEGKLVVQNAVLGLGRKVSYKTFPWTTYTTPEIFHVGMTEEEAKDTGKEYHVYKSGLDDVDRFVAEHKTTGMVKIISDKKGYIIGAHAIGEGAGDWMQTVIFAMEQKKKVGDLSQMVYPYPNHAAAIQRAADQYWREKLFNGIVPKLTKKYIQWFR</sequence>
<protein>
    <submittedName>
        <fullName evidence="13">Pyridine nucleotide-disulfide oxidoreductase</fullName>
    </submittedName>
</protein>
<dbReference type="PRINTS" id="PR00411">
    <property type="entry name" value="PNDRDTASEI"/>
</dbReference>
<dbReference type="PRINTS" id="PR00368">
    <property type="entry name" value="FADPNR"/>
</dbReference>
<dbReference type="Pfam" id="PF07992">
    <property type="entry name" value="Pyr_redox_2"/>
    <property type="match status" value="1"/>
</dbReference>
<dbReference type="InterPro" id="IPR016156">
    <property type="entry name" value="FAD/NAD-linked_Rdtase_dimer_sf"/>
</dbReference>
<dbReference type="PANTHER" id="PTHR43014">
    <property type="entry name" value="MERCURIC REDUCTASE"/>
    <property type="match status" value="1"/>
</dbReference>
<evidence type="ECO:0000313" key="13">
    <source>
        <dbReference type="EMBL" id="KUP04893.1"/>
    </source>
</evidence>
<dbReference type="AlphaFoldDB" id="A0A147K5I0"/>
<comment type="caution">
    <text evidence="13">The sequence shown here is derived from an EMBL/GenBank/DDBJ whole genome shotgun (WGS) entry which is preliminary data.</text>
</comment>
<dbReference type="InterPro" id="IPR001100">
    <property type="entry name" value="Pyr_nuc-diS_OxRdtase"/>
</dbReference>
<evidence type="ECO:0000256" key="6">
    <source>
        <dbReference type="ARBA" id="ARBA00023157"/>
    </source>
</evidence>